<dbReference type="InterPro" id="IPR008928">
    <property type="entry name" value="6-hairpin_glycosidase_sf"/>
</dbReference>
<keyword evidence="4" id="KW-1185">Reference proteome</keyword>
<evidence type="ECO:0000313" key="4">
    <source>
        <dbReference type="Proteomes" id="UP000653674"/>
    </source>
</evidence>
<dbReference type="Pfam" id="PF07221">
    <property type="entry name" value="GlcNAc_2-epim"/>
    <property type="match status" value="1"/>
</dbReference>
<dbReference type="RefSeq" id="WP_168071717.1">
    <property type="nucleotide sequence ID" value="NZ_BAAAQJ010000003.1"/>
</dbReference>
<dbReference type="GO" id="GO:0005975">
    <property type="term" value="P:carbohydrate metabolic process"/>
    <property type="evidence" value="ECO:0007669"/>
    <property type="project" value="InterPro"/>
</dbReference>
<protein>
    <submittedName>
        <fullName evidence="3">N-acylglucosamine 2-epimerase</fullName>
    </submittedName>
</protein>
<dbReference type="InterPro" id="IPR012341">
    <property type="entry name" value="6hp_glycosidase-like_sf"/>
</dbReference>
<reference evidence="3" key="1">
    <citation type="submission" date="2021-01" db="EMBL/GenBank/DDBJ databases">
        <title>Whole genome shotgun sequence of Planosporangium flavigriseum NBRC 105377.</title>
        <authorList>
            <person name="Komaki H."/>
            <person name="Tamura T."/>
        </authorList>
    </citation>
    <scope>NUCLEOTIDE SEQUENCE</scope>
    <source>
        <strain evidence="3">NBRC 105377</strain>
    </source>
</reference>
<evidence type="ECO:0000313" key="3">
    <source>
        <dbReference type="EMBL" id="GIG73127.1"/>
    </source>
</evidence>
<dbReference type="Gene3D" id="1.50.10.10">
    <property type="match status" value="1"/>
</dbReference>
<keyword evidence="2" id="KW-0413">Isomerase</keyword>
<dbReference type="SUPFAM" id="SSF48208">
    <property type="entry name" value="Six-hairpin glycosidases"/>
    <property type="match status" value="1"/>
</dbReference>
<dbReference type="AlphaFoldDB" id="A0A8J3PKS4"/>
<gene>
    <name evidence="3" type="ORF">Pfl04_15310</name>
</gene>
<dbReference type="Proteomes" id="UP000653674">
    <property type="component" value="Unassembled WGS sequence"/>
</dbReference>
<dbReference type="EMBL" id="BONU01000007">
    <property type="protein sequence ID" value="GIG73127.1"/>
    <property type="molecule type" value="Genomic_DNA"/>
</dbReference>
<dbReference type="GO" id="GO:0016853">
    <property type="term" value="F:isomerase activity"/>
    <property type="evidence" value="ECO:0007669"/>
    <property type="project" value="UniProtKB-KW"/>
</dbReference>
<name>A0A8J3PKS4_9ACTN</name>
<sequence length="404" mass="44505">MNQPGSAEWRTAEAARLIAFARGSALPEGGFGWLDVNGAVDPSLPRPLYANARMTYVFALAHLLGVPDTVQLSESGVRAMMTEYADAEHGGWFTSLDFHGTIIDATKMSYAHAHVLLAGASAVVAGVPGAQDAFAAVTDVIEKRFWSDEEGCALESWSPDFTELEPYRGANSNMHSLEAYLVAADASGNAVWRERALSIATKIVNGHARAHEWRVPEHYDESWRPILDYNSDRRDDQFRPYGATPGHSFEWARLLLNLEAALPAAPPWMLEAATGLFDVAVADGWRPDGRPGIVYTVDMDGTPVVTRRLHWVMCEAVLAADALHRRTGDARFAELGARWWDEIERFYVDRIGGSWWHELSTDLQPASSTWSGKADVYHIFQSVLFPSLPLAPTAATALKQRGAR</sequence>
<accession>A0A8J3PKS4</accession>
<comment type="caution">
    <text evidence="3">The sequence shown here is derived from an EMBL/GenBank/DDBJ whole genome shotgun (WGS) entry which is preliminary data.</text>
</comment>
<evidence type="ECO:0000256" key="2">
    <source>
        <dbReference type="ARBA" id="ARBA00023235"/>
    </source>
</evidence>
<evidence type="ECO:0000256" key="1">
    <source>
        <dbReference type="ARBA" id="ARBA00008558"/>
    </source>
</evidence>
<proteinExistence type="inferred from homology"/>
<organism evidence="3 4">
    <name type="scientific">Planosporangium flavigriseum</name>
    <dbReference type="NCBI Taxonomy" id="373681"/>
    <lineage>
        <taxon>Bacteria</taxon>
        <taxon>Bacillati</taxon>
        <taxon>Actinomycetota</taxon>
        <taxon>Actinomycetes</taxon>
        <taxon>Micromonosporales</taxon>
        <taxon>Micromonosporaceae</taxon>
        <taxon>Planosporangium</taxon>
    </lineage>
</organism>
<dbReference type="PANTHER" id="PTHR15108">
    <property type="entry name" value="N-ACYLGLUCOSAMINE-2-EPIMERASE"/>
    <property type="match status" value="1"/>
</dbReference>
<dbReference type="InterPro" id="IPR010819">
    <property type="entry name" value="AGE/CE"/>
</dbReference>
<comment type="similarity">
    <text evidence="1">Belongs to the N-acylglucosamine 2-epimerase family.</text>
</comment>